<keyword evidence="3" id="KW-0808">Transferase</keyword>
<feature type="domain" description="DNA methylase adenine-specific" evidence="1">
    <location>
        <begin position="100"/>
        <end position="306"/>
    </location>
</feature>
<comment type="caution">
    <text evidence="3">The sequence shown here is derived from an EMBL/GenBank/DDBJ whole genome shotgun (WGS) entry which is preliminary data.</text>
</comment>
<evidence type="ECO:0000259" key="1">
    <source>
        <dbReference type="Pfam" id="PF02384"/>
    </source>
</evidence>
<dbReference type="Gene3D" id="3.40.50.150">
    <property type="entry name" value="Vaccinia Virus protein VP39"/>
    <property type="match status" value="1"/>
</dbReference>
<dbReference type="GO" id="GO:0008168">
    <property type="term" value="F:methyltransferase activity"/>
    <property type="evidence" value="ECO:0007669"/>
    <property type="project" value="UniProtKB-KW"/>
</dbReference>
<dbReference type="InterPro" id="IPR003356">
    <property type="entry name" value="DNA_methylase_A-5"/>
</dbReference>
<dbReference type="EMBL" id="JBHTOA010000035">
    <property type="protein sequence ID" value="MFD1399645.1"/>
    <property type="molecule type" value="Genomic_DNA"/>
</dbReference>
<dbReference type="PANTHER" id="PTHR41313:SF1">
    <property type="entry name" value="DNA METHYLASE ADENINE-SPECIFIC DOMAIN-CONTAINING PROTEIN"/>
    <property type="match status" value="1"/>
</dbReference>
<dbReference type="CDD" id="cd02440">
    <property type="entry name" value="AdoMet_MTases"/>
    <property type="match status" value="1"/>
</dbReference>
<dbReference type="Gene3D" id="1.10.150.470">
    <property type="match status" value="1"/>
</dbReference>
<dbReference type="InterPro" id="IPR048375">
    <property type="entry name" value="YtxK-like_N"/>
</dbReference>
<keyword evidence="3" id="KW-0489">Methyltransferase</keyword>
<sequence>MANEHMESLYSALDQAATLLHKQVKTSFVEAATEAGEDLQTGMINHQDGVPDADATAKLEALFAPLDLSTFSAEECRQALQLLLVKAITIDGVEPNKQVTPDAMAELATFIATVFITPQKETVKVADLAVGSGNLLFAAMNQLAAALKVKVQGIGVDNDDTLLAFAGMSSALQQLDVALYHQDALGPLVVQDADLVVSDLPVGYYPLDDRAKQFETAAPKGHSYAHHLLIEQSLRALKPGGLGLFFVPSSVFQSDEAKSLTAWLTRSVHFQGLLNLPQNLFADSKAQKSLLILQNPGPKTHQVKQVLLGAFPALTDQAAFRQFIASVHDWAKQNLA</sequence>
<gene>
    <name evidence="3" type="ORF">ACFQ41_10035</name>
</gene>
<dbReference type="PANTHER" id="PTHR41313">
    <property type="entry name" value="ADENINE-SPECIFIC METHYLTRANSFERASE"/>
    <property type="match status" value="1"/>
</dbReference>
<dbReference type="GO" id="GO:0032259">
    <property type="term" value="P:methylation"/>
    <property type="evidence" value="ECO:0007669"/>
    <property type="project" value="UniProtKB-KW"/>
</dbReference>
<dbReference type="PIRSF" id="PIRSF026567">
    <property type="entry name" value="Adenine_mtase_bact_prd"/>
    <property type="match status" value="1"/>
</dbReference>
<evidence type="ECO:0000313" key="4">
    <source>
        <dbReference type="Proteomes" id="UP001597199"/>
    </source>
</evidence>
<dbReference type="Proteomes" id="UP001597199">
    <property type="component" value="Unassembled WGS sequence"/>
</dbReference>
<name>A0ABW4BIQ3_9LACO</name>
<dbReference type="Pfam" id="PF21106">
    <property type="entry name" value="YtxK_like"/>
    <property type="match status" value="1"/>
</dbReference>
<feature type="domain" description="YtxK-like N-terminal helical" evidence="2">
    <location>
        <begin position="7"/>
        <end position="87"/>
    </location>
</feature>
<protein>
    <submittedName>
        <fullName evidence="3">Class I SAM-dependent methyltransferase</fullName>
    </submittedName>
</protein>
<dbReference type="SUPFAM" id="SSF53335">
    <property type="entry name" value="S-adenosyl-L-methionine-dependent methyltransferases"/>
    <property type="match status" value="1"/>
</dbReference>
<dbReference type="RefSeq" id="WP_204119345.1">
    <property type="nucleotide sequence ID" value="NZ_BOLV01000014.1"/>
</dbReference>
<dbReference type="InterPro" id="IPR016843">
    <property type="entry name" value="S-AdoMet-dep_Ade-MeTrfase_prd"/>
</dbReference>
<keyword evidence="4" id="KW-1185">Reference proteome</keyword>
<dbReference type="InterPro" id="IPR052933">
    <property type="entry name" value="DNA_Protect_Modify"/>
</dbReference>
<organism evidence="3 4">
    <name type="scientific">Lacticaseibacillus suilingensis</name>
    <dbReference type="NCBI Taxonomy" id="2799577"/>
    <lineage>
        <taxon>Bacteria</taxon>
        <taxon>Bacillati</taxon>
        <taxon>Bacillota</taxon>
        <taxon>Bacilli</taxon>
        <taxon>Lactobacillales</taxon>
        <taxon>Lactobacillaceae</taxon>
        <taxon>Lacticaseibacillus</taxon>
    </lineage>
</organism>
<reference evidence="4" key="1">
    <citation type="journal article" date="2019" name="Int. J. Syst. Evol. Microbiol.">
        <title>The Global Catalogue of Microorganisms (GCM) 10K type strain sequencing project: providing services to taxonomists for standard genome sequencing and annotation.</title>
        <authorList>
            <consortium name="The Broad Institute Genomics Platform"/>
            <consortium name="The Broad Institute Genome Sequencing Center for Infectious Disease"/>
            <person name="Wu L."/>
            <person name="Ma J."/>
        </authorList>
    </citation>
    <scope>NUCLEOTIDE SEQUENCE [LARGE SCALE GENOMIC DNA]</scope>
    <source>
        <strain evidence="4">CCM 9110</strain>
    </source>
</reference>
<accession>A0ABW4BIQ3</accession>
<evidence type="ECO:0000313" key="3">
    <source>
        <dbReference type="EMBL" id="MFD1399645.1"/>
    </source>
</evidence>
<dbReference type="InterPro" id="IPR029063">
    <property type="entry name" value="SAM-dependent_MTases_sf"/>
</dbReference>
<proteinExistence type="predicted"/>
<evidence type="ECO:0000259" key="2">
    <source>
        <dbReference type="Pfam" id="PF21106"/>
    </source>
</evidence>
<dbReference type="Pfam" id="PF02384">
    <property type="entry name" value="N6_Mtase"/>
    <property type="match status" value="1"/>
</dbReference>